<name>A0A1I2TKF9_9BACL</name>
<protein>
    <submittedName>
        <fullName evidence="2">Putative amidase domain-containing protein</fullName>
    </submittedName>
</protein>
<dbReference type="PANTHER" id="PTHR40032:SF1">
    <property type="entry name" value="EXPORTED PROTEIN"/>
    <property type="match status" value="1"/>
</dbReference>
<dbReference type="PANTHER" id="PTHR40032">
    <property type="entry name" value="EXPORTED PROTEIN-RELATED"/>
    <property type="match status" value="1"/>
</dbReference>
<accession>A0A1I2TKF9</accession>
<organism evidence="2 3">
    <name type="scientific">Sporolactobacillus nakayamae</name>
    <dbReference type="NCBI Taxonomy" id="269670"/>
    <lineage>
        <taxon>Bacteria</taxon>
        <taxon>Bacillati</taxon>
        <taxon>Bacillota</taxon>
        <taxon>Bacilli</taxon>
        <taxon>Bacillales</taxon>
        <taxon>Sporolactobacillaceae</taxon>
        <taxon>Sporolactobacillus</taxon>
    </lineage>
</organism>
<evidence type="ECO:0000313" key="3">
    <source>
        <dbReference type="Proteomes" id="UP000198752"/>
    </source>
</evidence>
<evidence type="ECO:0000313" key="2">
    <source>
        <dbReference type="EMBL" id="SFG62966.1"/>
    </source>
</evidence>
<dbReference type="RefSeq" id="WP_245734224.1">
    <property type="nucleotide sequence ID" value="NZ_FOOY01000015.1"/>
</dbReference>
<feature type="domain" description="Putative amidase" evidence="1">
    <location>
        <begin position="140"/>
        <end position="289"/>
    </location>
</feature>
<reference evidence="3" key="1">
    <citation type="submission" date="2016-10" db="EMBL/GenBank/DDBJ databases">
        <authorList>
            <person name="Varghese N."/>
            <person name="Submissions S."/>
        </authorList>
    </citation>
    <scope>NUCLEOTIDE SEQUENCE [LARGE SCALE GENOMIC DNA]</scope>
    <source>
        <strain evidence="3">ATCC 700379</strain>
    </source>
</reference>
<dbReference type="InterPro" id="IPR024301">
    <property type="entry name" value="Amidase_6"/>
</dbReference>
<dbReference type="EMBL" id="FOOY01000015">
    <property type="protein sequence ID" value="SFG62966.1"/>
    <property type="molecule type" value="Genomic_DNA"/>
</dbReference>
<dbReference type="AlphaFoldDB" id="A0A1I2TKF9"/>
<keyword evidence="3" id="KW-1185">Reference proteome</keyword>
<dbReference type="Pfam" id="PF12671">
    <property type="entry name" value="Amidase_6"/>
    <property type="match status" value="1"/>
</dbReference>
<proteinExistence type="predicted"/>
<dbReference type="Proteomes" id="UP000198752">
    <property type="component" value="Unassembled WGS sequence"/>
</dbReference>
<sequence length="299" mass="34859">MDWKNVFQKQLTMLGDFWVGSADIHNTVLGAEEQNRLLNKTKALLKQQAEIKQAIVHAQNVRTSDKREDLVVDYCLHTQWLIKKQDDFFLEERQEDRQTVIRDNRLVSDTLVSFAPIEEQASVREETADRTPEEVRSRTYDRLQAVRYADLWWNRRNPNYPMVSDDCTNFISQCLHAGGIPMWGEPIRGRGWWQHQTNWSFSWTVANSLRWYLSRQGSVMGAIEKSSANELVPGDVICYDFDGDGHWNHNTIVTAMDGSGAPLVNAHTYDARHRPWAYTDSPAWTKQIHYKFFHIKDQT</sequence>
<dbReference type="STRING" id="269670.SAMN02982927_02266"/>
<gene>
    <name evidence="2" type="ORF">SAMN02982927_02266</name>
</gene>
<evidence type="ECO:0000259" key="1">
    <source>
        <dbReference type="Pfam" id="PF12671"/>
    </source>
</evidence>